<protein>
    <submittedName>
        <fullName evidence="1">Uncharacterized protein</fullName>
    </submittedName>
</protein>
<dbReference type="EMBL" id="MJEQ01000878">
    <property type="protein sequence ID" value="OIT33468.1"/>
    <property type="molecule type" value="Genomic_DNA"/>
</dbReference>
<dbReference type="AlphaFoldDB" id="A0A314KVQ8"/>
<dbReference type="Gramene" id="OIT33468">
    <property type="protein sequence ID" value="OIT33468"/>
    <property type="gene ID" value="A4A49_66128"/>
</dbReference>
<accession>A0A314KVQ8</accession>
<gene>
    <name evidence="1" type="ORF">A4A49_66128</name>
</gene>
<evidence type="ECO:0000313" key="2">
    <source>
        <dbReference type="Proteomes" id="UP000187609"/>
    </source>
</evidence>
<keyword evidence="2" id="KW-1185">Reference proteome</keyword>
<proteinExistence type="predicted"/>
<evidence type="ECO:0000313" key="1">
    <source>
        <dbReference type="EMBL" id="OIT33468.1"/>
    </source>
</evidence>
<comment type="caution">
    <text evidence="1">The sequence shown here is derived from an EMBL/GenBank/DDBJ whole genome shotgun (WGS) entry which is preliminary data.</text>
</comment>
<sequence>MRATDMILALRAVVAKYWPRPWDRQGALGKGLMRQHGQYFVVLFENMVGGTNVELRQRVEQLEALVGQALEMGGDSSVLARMACLEVDYVARHEITLAEMALKNGKGQAVENEELVKNVRQEIHNGKERSGKFKGFFTCGGPHLKKDCPVQARVNAMLAAEKQEQVAEANAIVADVNGAPGALFVK</sequence>
<organism evidence="1 2">
    <name type="scientific">Nicotiana attenuata</name>
    <name type="common">Coyote tobacco</name>
    <dbReference type="NCBI Taxonomy" id="49451"/>
    <lineage>
        <taxon>Eukaryota</taxon>
        <taxon>Viridiplantae</taxon>
        <taxon>Streptophyta</taxon>
        <taxon>Embryophyta</taxon>
        <taxon>Tracheophyta</taxon>
        <taxon>Spermatophyta</taxon>
        <taxon>Magnoliopsida</taxon>
        <taxon>eudicotyledons</taxon>
        <taxon>Gunneridae</taxon>
        <taxon>Pentapetalae</taxon>
        <taxon>asterids</taxon>
        <taxon>lamiids</taxon>
        <taxon>Solanales</taxon>
        <taxon>Solanaceae</taxon>
        <taxon>Nicotianoideae</taxon>
        <taxon>Nicotianeae</taxon>
        <taxon>Nicotiana</taxon>
    </lineage>
</organism>
<dbReference type="Proteomes" id="UP000187609">
    <property type="component" value="Unassembled WGS sequence"/>
</dbReference>
<dbReference type="SMR" id="A0A314KVQ8"/>
<reference evidence="1" key="1">
    <citation type="submission" date="2016-11" db="EMBL/GenBank/DDBJ databases">
        <title>The genome of Nicotiana attenuata.</title>
        <authorList>
            <person name="Xu S."/>
            <person name="Brockmoeller T."/>
            <person name="Gaquerel E."/>
            <person name="Navarro A."/>
            <person name="Kuhl H."/>
            <person name="Gase K."/>
            <person name="Ling Z."/>
            <person name="Zhou W."/>
            <person name="Kreitzer C."/>
            <person name="Stanke M."/>
            <person name="Tang H."/>
            <person name="Lyons E."/>
            <person name="Pandey P."/>
            <person name="Pandey S.P."/>
            <person name="Timmermann B."/>
            <person name="Baldwin I.T."/>
        </authorList>
    </citation>
    <scope>NUCLEOTIDE SEQUENCE [LARGE SCALE GENOMIC DNA]</scope>
    <source>
        <strain evidence="1">UT</strain>
    </source>
</reference>
<name>A0A314KVQ8_NICAT</name>